<evidence type="ECO:0000256" key="1">
    <source>
        <dbReference type="SAM" id="MobiDB-lite"/>
    </source>
</evidence>
<dbReference type="Proteomes" id="UP000007820">
    <property type="component" value="Unassembled WGS sequence"/>
</dbReference>
<organism evidence="2 3">
    <name type="scientific">Prevotella dentalis (strain ATCC 49559 / DSM 3688 / JCM 13448 / NCTC 12043 / ES 2772)</name>
    <name type="common">Mitsuokella dentalis</name>
    <dbReference type="NCBI Taxonomy" id="908937"/>
    <lineage>
        <taxon>Bacteria</taxon>
        <taxon>Pseudomonadati</taxon>
        <taxon>Bacteroidota</taxon>
        <taxon>Bacteroidia</taxon>
        <taxon>Bacteroidales</taxon>
        <taxon>Prevotellaceae</taxon>
        <taxon>Prevotella</taxon>
    </lineage>
</organism>
<evidence type="ECO:0000313" key="2">
    <source>
        <dbReference type="EMBL" id="EGQ13170.1"/>
    </source>
</evidence>
<evidence type="ECO:0000313" key="3">
    <source>
        <dbReference type="Proteomes" id="UP000007820"/>
    </source>
</evidence>
<name>F9D5L8_PREDD</name>
<dbReference type="EMBL" id="AFPW01000035">
    <property type="protein sequence ID" value="EGQ13170.1"/>
    <property type="molecule type" value="Genomic_DNA"/>
</dbReference>
<comment type="caution">
    <text evidence="2">The sequence shown here is derived from an EMBL/GenBank/DDBJ whole genome shotgun (WGS) entry which is preliminary data.</text>
</comment>
<sequence>MMGWNGKRRPHGRRRASGGGVSFSGGWVDVPRAGAFSGGPCRGSS</sequence>
<feature type="compositionally biased region" description="Gly residues" evidence="1">
    <location>
        <begin position="36"/>
        <end position="45"/>
    </location>
</feature>
<gene>
    <name evidence="2" type="ORF">HMPREF9136_2146</name>
</gene>
<dbReference type="AlphaFoldDB" id="F9D5L8"/>
<feature type="region of interest" description="Disordered" evidence="1">
    <location>
        <begin position="1"/>
        <end position="45"/>
    </location>
</feature>
<proteinExistence type="predicted"/>
<protein>
    <submittedName>
        <fullName evidence="2">Uncharacterized protein</fullName>
    </submittedName>
</protein>
<reference evidence="2 3" key="1">
    <citation type="submission" date="2011-04" db="EMBL/GenBank/DDBJ databases">
        <authorList>
            <person name="Muzny D."/>
            <person name="Qin X."/>
            <person name="Deng J."/>
            <person name="Jiang H."/>
            <person name="Liu Y."/>
            <person name="Qu J."/>
            <person name="Song X.-Z."/>
            <person name="Zhang L."/>
            <person name="Thornton R."/>
            <person name="Coyle M."/>
            <person name="Francisco L."/>
            <person name="Jackson L."/>
            <person name="Javaid M."/>
            <person name="Korchina V."/>
            <person name="Kovar C."/>
            <person name="Mata R."/>
            <person name="Mathew T."/>
            <person name="Ngo R."/>
            <person name="Nguyen L."/>
            <person name="Nguyen N."/>
            <person name="Okwuonu G."/>
            <person name="Ongeri F."/>
            <person name="Pham C."/>
            <person name="Simmons D."/>
            <person name="Wilczek-Boney K."/>
            <person name="Hale W."/>
            <person name="Jakkamsetti A."/>
            <person name="Pham P."/>
            <person name="Ruth R."/>
            <person name="San Lucas F."/>
            <person name="Warren J."/>
            <person name="Zhang J."/>
            <person name="Zhao Z."/>
            <person name="Zhou C."/>
            <person name="Zhu D."/>
            <person name="Lee S."/>
            <person name="Bess C."/>
            <person name="Blankenburg K."/>
            <person name="Forbes L."/>
            <person name="Fu Q."/>
            <person name="Gubbala S."/>
            <person name="Hirani K."/>
            <person name="Jayaseelan J.C."/>
            <person name="Lara F."/>
            <person name="Munidasa M."/>
            <person name="Palculict T."/>
            <person name="Patil S."/>
            <person name="Pu L.-L."/>
            <person name="Saada N."/>
            <person name="Tang L."/>
            <person name="Weissenberger G."/>
            <person name="Zhu Y."/>
            <person name="Hemphill L."/>
            <person name="Shang Y."/>
            <person name="Youmans B."/>
            <person name="Ayvaz T."/>
            <person name="Ross M."/>
            <person name="Santibanez J."/>
            <person name="Aqrawi P."/>
            <person name="Gross S."/>
            <person name="Joshi V."/>
            <person name="Fowler G."/>
            <person name="Nazareth L."/>
            <person name="Reid J."/>
            <person name="Worley K."/>
            <person name="Petrosino J."/>
            <person name="Highlander S."/>
            <person name="Gibbs R."/>
        </authorList>
    </citation>
    <scope>NUCLEOTIDE SEQUENCE [LARGE SCALE GENOMIC DNA]</scope>
    <source>
        <strain evidence="2 3">DSM 3688</strain>
    </source>
</reference>
<accession>F9D5L8</accession>
<feature type="compositionally biased region" description="Basic residues" evidence="1">
    <location>
        <begin position="1"/>
        <end position="16"/>
    </location>
</feature>